<name>A0A916YLT5_9BACL</name>
<keyword evidence="1" id="KW-0472">Membrane</keyword>
<gene>
    <name evidence="3" type="ORF">GCM10010911_05320</name>
</gene>
<evidence type="ECO:0000313" key="3">
    <source>
        <dbReference type="EMBL" id="GGD50715.1"/>
    </source>
</evidence>
<keyword evidence="1" id="KW-1133">Transmembrane helix</keyword>
<feature type="transmembrane region" description="Helical" evidence="1">
    <location>
        <begin position="417"/>
        <end position="434"/>
    </location>
</feature>
<dbReference type="InterPro" id="IPR050250">
    <property type="entry name" value="Macrolide_Exporter_MacB"/>
</dbReference>
<feature type="transmembrane region" description="Helical" evidence="1">
    <location>
        <begin position="440"/>
        <end position="456"/>
    </location>
</feature>
<dbReference type="GO" id="GO:0005886">
    <property type="term" value="C:plasma membrane"/>
    <property type="evidence" value="ECO:0007669"/>
    <property type="project" value="TreeGrafter"/>
</dbReference>
<dbReference type="InterPro" id="IPR025857">
    <property type="entry name" value="MacB_PCD"/>
</dbReference>
<evidence type="ECO:0000313" key="4">
    <source>
        <dbReference type="Proteomes" id="UP000612456"/>
    </source>
</evidence>
<dbReference type="Proteomes" id="UP000612456">
    <property type="component" value="Unassembled WGS sequence"/>
</dbReference>
<keyword evidence="4" id="KW-1185">Reference proteome</keyword>
<organism evidence="3 4">
    <name type="scientific">Paenibacillus nasutitermitis</name>
    <dbReference type="NCBI Taxonomy" id="1652958"/>
    <lineage>
        <taxon>Bacteria</taxon>
        <taxon>Bacillati</taxon>
        <taxon>Bacillota</taxon>
        <taxon>Bacilli</taxon>
        <taxon>Bacillales</taxon>
        <taxon>Paenibacillaceae</taxon>
        <taxon>Paenibacillus</taxon>
    </lineage>
</organism>
<dbReference type="Pfam" id="PF12704">
    <property type="entry name" value="MacB_PCD"/>
    <property type="match status" value="1"/>
</dbReference>
<feature type="domain" description="MacB-like periplasmic core" evidence="2">
    <location>
        <begin position="51"/>
        <end position="218"/>
    </location>
</feature>
<reference evidence="3" key="1">
    <citation type="journal article" date="2014" name="Int. J. Syst. Evol. Microbiol.">
        <title>Complete genome sequence of Corynebacterium casei LMG S-19264T (=DSM 44701T), isolated from a smear-ripened cheese.</title>
        <authorList>
            <consortium name="US DOE Joint Genome Institute (JGI-PGF)"/>
            <person name="Walter F."/>
            <person name="Albersmeier A."/>
            <person name="Kalinowski J."/>
            <person name="Ruckert C."/>
        </authorList>
    </citation>
    <scope>NUCLEOTIDE SEQUENCE</scope>
    <source>
        <strain evidence="3">CGMCC 1.15178</strain>
    </source>
</reference>
<comment type="caution">
    <text evidence="3">The sequence shown here is derived from an EMBL/GenBank/DDBJ whole genome shotgun (WGS) entry which is preliminary data.</text>
</comment>
<dbReference type="AlphaFoldDB" id="A0A916YLT5"/>
<feature type="transmembrane region" description="Helical" evidence="1">
    <location>
        <begin position="261"/>
        <end position="286"/>
    </location>
</feature>
<dbReference type="PANTHER" id="PTHR30572:SF4">
    <property type="entry name" value="ABC TRANSPORTER PERMEASE YTRF"/>
    <property type="match status" value="1"/>
</dbReference>
<keyword evidence="1" id="KW-0812">Transmembrane</keyword>
<feature type="transmembrane region" description="Helical" evidence="1">
    <location>
        <begin position="306"/>
        <end position="327"/>
    </location>
</feature>
<feature type="transmembrane region" description="Helical" evidence="1">
    <location>
        <begin position="380"/>
        <end position="405"/>
    </location>
</feature>
<dbReference type="GO" id="GO:0022857">
    <property type="term" value="F:transmembrane transporter activity"/>
    <property type="evidence" value="ECO:0007669"/>
    <property type="project" value="TreeGrafter"/>
</dbReference>
<dbReference type="EMBL" id="BMHP01000001">
    <property type="protein sequence ID" value="GGD50715.1"/>
    <property type="molecule type" value="Genomic_DNA"/>
</dbReference>
<sequence>MMAAVGKGGRDLVTRLATRLTAVGILIMLLCSQWISSVQGSWQQLNGAVGTDKWIVNRNVVSADGGLTLAEFERLGERWGQLPITAIARTTEAADGGPAAAAIADIVGVSAGYQNFHQLRIMSGSFFDSSAAESGNRVAVIQADVAERLFRSGDAVGRSIDIGNTPFTVIGVYDGLGTVLEQMSDDGVPDIIVPVSALLAARPDLKIQTLELAADPDSAIQDEQEIHSALQSIGHRAEWYEITNMKRIDVARSQWSLLMRFINGGIAILLCIKLLMANIGAARMFFKEKTAIADWTDVIRSERAKVAVFGAAIVGWGACIAAVWLIVRFGFQIPPDWLPDQLIDFRFYTDKIKSLWQARVEQYGYVPSSGELLGAAAGRFVSLLFLAGMLLGLPSFLIGLRLAALHPSPPAAIMERLALLIAVATALSFAVIRMSGMDYTVGWTDIAVIAALFLSAHHQFQLKKERFANVHQES</sequence>
<evidence type="ECO:0000259" key="2">
    <source>
        <dbReference type="Pfam" id="PF12704"/>
    </source>
</evidence>
<protein>
    <recommendedName>
        <fullName evidence="2">MacB-like periplasmic core domain-containing protein</fullName>
    </recommendedName>
</protein>
<reference evidence="3" key="2">
    <citation type="submission" date="2020-09" db="EMBL/GenBank/DDBJ databases">
        <authorList>
            <person name="Sun Q."/>
            <person name="Zhou Y."/>
        </authorList>
    </citation>
    <scope>NUCLEOTIDE SEQUENCE</scope>
    <source>
        <strain evidence="3">CGMCC 1.15178</strain>
    </source>
</reference>
<accession>A0A916YLT5</accession>
<evidence type="ECO:0000256" key="1">
    <source>
        <dbReference type="SAM" id="Phobius"/>
    </source>
</evidence>
<dbReference type="PANTHER" id="PTHR30572">
    <property type="entry name" value="MEMBRANE COMPONENT OF TRANSPORTER-RELATED"/>
    <property type="match status" value="1"/>
</dbReference>
<proteinExistence type="predicted"/>